<keyword evidence="2 5" id="KW-0689">Ribosomal protein</keyword>
<evidence type="ECO:0000256" key="3">
    <source>
        <dbReference type="ARBA" id="ARBA00023274"/>
    </source>
</evidence>
<name>A0A133U5M2_9EURY</name>
<dbReference type="GO" id="GO:0003735">
    <property type="term" value="F:structural constituent of ribosome"/>
    <property type="evidence" value="ECO:0007669"/>
    <property type="project" value="InterPro"/>
</dbReference>
<dbReference type="InterPro" id="IPR023621">
    <property type="entry name" value="Ribosomal_eL31_dom_sf"/>
</dbReference>
<gene>
    <name evidence="5" type="primary">rpl31e</name>
    <name evidence="6" type="ORF">AKJ61_02835</name>
</gene>
<evidence type="ECO:0000313" key="7">
    <source>
        <dbReference type="Proteomes" id="UP000070184"/>
    </source>
</evidence>
<dbReference type="GO" id="GO:0022625">
    <property type="term" value="C:cytosolic large ribosomal subunit"/>
    <property type="evidence" value="ECO:0007669"/>
    <property type="project" value="TreeGrafter"/>
</dbReference>
<dbReference type="InterPro" id="IPR000054">
    <property type="entry name" value="Ribosomal_eL31"/>
</dbReference>
<dbReference type="AlphaFoldDB" id="A0A133U5M2"/>
<dbReference type="PROSITE" id="PS01144">
    <property type="entry name" value="RIBOSOMAL_L31E"/>
    <property type="match status" value="1"/>
</dbReference>
<dbReference type="Pfam" id="PF01198">
    <property type="entry name" value="Ribosomal_L31e"/>
    <property type="match status" value="1"/>
</dbReference>
<keyword evidence="3 5" id="KW-0687">Ribonucleoprotein</keyword>
<keyword evidence="7" id="KW-1185">Reference proteome</keyword>
<dbReference type="SMART" id="SM01380">
    <property type="entry name" value="Ribosomal_L31e"/>
    <property type="match status" value="1"/>
</dbReference>
<dbReference type="InterPro" id="IPR020052">
    <property type="entry name" value="Ribosomal_eL31_CS"/>
</dbReference>
<organism evidence="6 7">
    <name type="scientific">candidate division MSBL1 archaeon SCGC-AAA259B11</name>
    <dbReference type="NCBI Taxonomy" id="1698260"/>
    <lineage>
        <taxon>Archaea</taxon>
        <taxon>Methanobacteriati</taxon>
        <taxon>Methanobacteriota</taxon>
        <taxon>candidate division MSBL1</taxon>
    </lineage>
</organism>
<dbReference type="PANTHER" id="PTHR10956:SF0">
    <property type="entry name" value="60S RIBOSOMAL PROTEIN L31"/>
    <property type="match status" value="1"/>
</dbReference>
<reference evidence="6 7" key="1">
    <citation type="journal article" date="2016" name="Sci. Rep.">
        <title>Metabolic traits of an uncultured archaeal lineage -MSBL1- from brine pools of the Red Sea.</title>
        <authorList>
            <person name="Mwirichia R."/>
            <person name="Alam I."/>
            <person name="Rashid M."/>
            <person name="Vinu M."/>
            <person name="Ba-Alawi W."/>
            <person name="Anthony Kamau A."/>
            <person name="Kamanda Ngugi D."/>
            <person name="Goker M."/>
            <person name="Klenk H.P."/>
            <person name="Bajic V."/>
            <person name="Stingl U."/>
        </authorList>
    </citation>
    <scope>NUCLEOTIDE SEQUENCE [LARGE SCALE GENOMIC DNA]</scope>
    <source>
        <strain evidence="6">SCGC-AAA259B11</strain>
    </source>
</reference>
<dbReference type="HAMAP" id="MF_00410">
    <property type="entry name" value="Ribosomal_eL31"/>
    <property type="match status" value="1"/>
</dbReference>
<evidence type="ECO:0000256" key="5">
    <source>
        <dbReference type="HAMAP-Rule" id="MF_00410"/>
    </source>
</evidence>
<protein>
    <recommendedName>
        <fullName evidence="4 5">Large ribosomal subunit protein eL31</fullName>
    </recommendedName>
</protein>
<sequence>MEEEQVFTISLSDAKKAKRRKRSAKAVKIVKEYLKKHLKVKEVKIDDGLNREIWNRGIERPPAQIRVRAVKLSDETAEAFSLE</sequence>
<comment type="similarity">
    <text evidence="1 5">Belongs to the eukaryotic ribosomal protein eL31 family.</text>
</comment>
<dbReference type="Proteomes" id="UP000070184">
    <property type="component" value="Unassembled WGS sequence"/>
</dbReference>
<accession>A0A133U5M2</accession>
<dbReference type="GO" id="GO:0002181">
    <property type="term" value="P:cytoplasmic translation"/>
    <property type="evidence" value="ECO:0007669"/>
    <property type="project" value="TreeGrafter"/>
</dbReference>
<evidence type="ECO:0000313" key="6">
    <source>
        <dbReference type="EMBL" id="KXA89446.1"/>
    </source>
</evidence>
<dbReference type="PANTHER" id="PTHR10956">
    <property type="entry name" value="60S RIBOSOMAL PROTEIN L31"/>
    <property type="match status" value="1"/>
</dbReference>
<comment type="caution">
    <text evidence="6">The sequence shown here is derived from an EMBL/GenBank/DDBJ whole genome shotgun (WGS) entry which is preliminary data.</text>
</comment>
<dbReference type="NCBIfam" id="NF002258">
    <property type="entry name" value="PRK01192.1-1"/>
    <property type="match status" value="1"/>
</dbReference>
<evidence type="ECO:0000256" key="4">
    <source>
        <dbReference type="ARBA" id="ARBA00035230"/>
    </source>
</evidence>
<evidence type="ECO:0000256" key="2">
    <source>
        <dbReference type="ARBA" id="ARBA00022980"/>
    </source>
</evidence>
<dbReference type="Gene3D" id="3.10.440.10">
    <property type="match status" value="1"/>
</dbReference>
<evidence type="ECO:0000256" key="1">
    <source>
        <dbReference type="ARBA" id="ARBA00010808"/>
    </source>
</evidence>
<dbReference type="SUPFAM" id="SSF54575">
    <property type="entry name" value="Ribosomal protein L31e"/>
    <property type="match status" value="1"/>
</dbReference>
<proteinExistence type="inferred from homology"/>
<dbReference type="EMBL" id="LHXK01000036">
    <property type="protein sequence ID" value="KXA89446.1"/>
    <property type="molecule type" value="Genomic_DNA"/>
</dbReference>